<dbReference type="CDD" id="cd02440">
    <property type="entry name" value="AdoMet_MTases"/>
    <property type="match status" value="1"/>
</dbReference>
<dbReference type="GO" id="GO:0008168">
    <property type="term" value="F:methyltransferase activity"/>
    <property type="evidence" value="ECO:0007669"/>
    <property type="project" value="UniProtKB-KW"/>
</dbReference>
<reference evidence="2 3" key="1">
    <citation type="submission" date="2022-10" db="EMBL/GenBank/DDBJ databases">
        <authorList>
            <person name="Xie J."/>
            <person name="Shen N."/>
        </authorList>
    </citation>
    <scope>NUCLEOTIDE SEQUENCE [LARGE SCALE GENOMIC DNA]</scope>
    <source>
        <strain evidence="2 3">DSM 41681</strain>
    </source>
</reference>
<evidence type="ECO:0000313" key="2">
    <source>
        <dbReference type="EMBL" id="MEB3965281.1"/>
    </source>
</evidence>
<dbReference type="EMBL" id="JAOZYB010000327">
    <property type="protein sequence ID" value="MEB3965281.1"/>
    <property type="molecule type" value="Genomic_DNA"/>
</dbReference>
<organism evidence="2 3">
    <name type="scientific">Streptomyces kunmingensis</name>
    <dbReference type="NCBI Taxonomy" id="68225"/>
    <lineage>
        <taxon>Bacteria</taxon>
        <taxon>Bacillati</taxon>
        <taxon>Actinomycetota</taxon>
        <taxon>Actinomycetes</taxon>
        <taxon>Kitasatosporales</taxon>
        <taxon>Streptomycetaceae</taxon>
        <taxon>Streptomyces</taxon>
    </lineage>
</organism>
<dbReference type="GO" id="GO:0032259">
    <property type="term" value="P:methylation"/>
    <property type="evidence" value="ECO:0007669"/>
    <property type="project" value="UniProtKB-KW"/>
</dbReference>
<evidence type="ECO:0000313" key="3">
    <source>
        <dbReference type="Proteomes" id="UP001352223"/>
    </source>
</evidence>
<dbReference type="InterPro" id="IPR029063">
    <property type="entry name" value="SAM-dependent_MTases_sf"/>
</dbReference>
<dbReference type="Gene3D" id="3.40.50.150">
    <property type="entry name" value="Vaccinia Virus protein VP39"/>
    <property type="match status" value="1"/>
</dbReference>
<protein>
    <submittedName>
        <fullName evidence="2">Class I SAM-dependent methyltransferase</fullName>
    </submittedName>
</protein>
<keyword evidence="3" id="KW-1185">Reference proteome</keyword>
<name>A0ABU6CMV0_9ACTN</name>
<dbReference type="InterPro" id="IPR041698">
    <property type="entry name" value="Methyltransf_25"/>
</dbReference>
<proteinExistence type="predicted"/>
<evidence type="ECO:0000259" key="1">
    <source>
        <dbReference type="Pfam" id="PF13649"/>
    </source>
</evidence>
<dbReference type="Proteomes" id="UP001352223">
    <property type="component" value="Unassembled WGS sequence"/>
</dbReference>
<dbReference type="Pfam" id="PF13649">
    <property type="entry name" value="Methyltransf_25"/>
    <property type="match status" value="1"/>
</dbReference>
<dbReference type="SUPFAM" id="SSF53335">
    <property type="entry name" value="S-adenosyl-L-methionine-dependent methyltransferases"/>
    <property type="match status" value="1"/>
</dbReference>
<keyword evidence="2" id="KW-0489">Methyltransferase</keyword>
<accession>A0ABU6CMV0</accession>
<feature type="domain" description="Methyltransferase" evidence="1">
    <location>
        <begin position="54"/>
        <end position="147"/>
    </location>
</feature>
<dbReference type="RefSeq" id="WP_324773404.1">
    <property type="nucleotide sequence ID" value="NZ_BAAATS010000006.1"/>
</dbReference>
<keyword evidence="2" id="KW-0808">Transferase</keyword>
<comment type="caution">
    <text evidence="2">The sequence shown here is derived from an EMBL/GenBank/DDBJ whole genome shotgun (WGS) entry which is preliminary data.</text>
</comment>
<gene>
    <name evidence="2" type="ORF">OKJ48_34400</name>
</gene>
<sequence>MSVTERYREAWESFWEDAPAEPGSVFWDAEPALTAGLHLALFEPELTAVGLPMVDLGCGNGSQTRFLADRYRKVIGADLSVAALDRARHADRAEQAEYRQLDATMADQVAALHAELGDVNVYMRGVLHQSEPADRQPLIDAVAALVGERGRAFVVELSERARPVLRGLADHPAGPPPKLAPVFAHGIAPGEVSDAAVPAYVVRAGLVVLDSGELPLLTTEFTPDGRRIELPSLWLVAGRVPGEVAGRVAGRPVRRGKMIG</sequence>